<protein>
    <submittedName>
        <fullName evidence="4">ADP-ribosylglycohydrolase</fullName>
    </submittedName>
</protein>
<comment type="cofactor">
    <cofactor evidence="3">
        <name>Mg(2+)</name>
        <dbReference type="ChEBI" id="CHEBI:18420"/>
    </cofactor>
    <text evidence="3">Binds 2 magnesium ions per subunit.</text>
</comment>
<feature type="binding site" evidence="3">
    <location>
        <position position="66"/>
    </location>
    <ligand>
        <name>Mg(2+)</name>
        <dbReference type="ChEBI" id="CHEBI:18420"/>
        <label>1</label>
    </ligand>
</feature>
<evidence type="ECO:0000256" key="3">
    <source>
        <dbReference type="PIRSR" id="PIRSR605502-1"/>
    </source>
</evidence>
<dbReference type="AlphaFoldDB" id="A0A7W9FJM3"/>
<feature type="binding site" evidence="3">
    <location>
        <position position="297"/>
    </location>
    <ligand>
        <name>Mg(2+)</name>
        <dbReference type="ChEBI" id="CHEBI:18420"/>
        <label>1</label>
    </ligand>
</feature>
<keyword evidence="2 4" id="KW-0378">Hydrolase</keyword>
<evidence type="ECO:0000256" key="1">
    <source>
        <dbReference type="ARBA" id="ARBA00010702"/>
    </source>
</evidence>
<keyword evidence="3" id="KW-0479">Metal-binding</keyword>
<keyword evidence="3" id="KW-0460">Magnesium</keyword>
<dbReference type="InterPro" id="IPR036705">
    <property type="entry name" value="Ribosyl_crysJ1_sf"/>
</dbReference>
<dbReference type="Proteomes" id="UP000523821">
    <property type="component" value="Unassembled WGS sequence"/>
</dbReference>
<dbReference type="InterPro" id="IPR005502">
    <property type="entry name" value="Ribosyl_crysJ1"/>
</dbReference>
<dbReference type="RefSeq" id="WP_183853005.1">
    <property type="nucleotide sequence ID" value="NZ_JACHOO010000002.1"/>
</dbReference>
<comment type="similarity">
    <text evidence="1">Belongs to the ADP-ribosylglycohydrolase family.</text>
</comment>
<evidence type="ECO:0000313" key="5">
    <source>
        <dbReference type="Proteomes" id="UP000523821"/>
    </source>
</evidence>
<dbReference type="EMBL" id="JACHOO010000002">
    <property type="protein sequence ID" value="MBB5751857.1"/>
    <property type="molecule type" value="Genomic_DNA"/>
</dbReference>
<dbReference type="GO" id="GO:0016787">
    <property type="term" value="F:hydrolase activity"/>
    <property type="evidence" value="ECO:0007669"/>
    <property type="project" value="UniProtKB-KW"/>
</dbReference>
<reference evidence="4 5" key="1">
    <citation type="submission" date="2020-08" db="EMBL/GenBank/DDBJ databases">
        <title>Genomic Encyclopedia of Type Strains, Phase IV (KMG-IV): sequencing the most valuable type-strain genomes for metagenomic binning, comparative biology and taxonomic classification.</title>
        <authorList>
            <person name="Goeker M."/>
        </authorList>
    </citation>
    <scope>NUCLEOTIDE SEQUENCE [LARGE SCALE GENOMIC DNA]</scope>
    <source>
        <strain evidence="4 5">DSM 16268</strain>
    </source>
</reference>
<dbReference type="PANTHER" id="PTHR16222:SF24">
    <property type="entry name" value="ADP-RIBOSYLHYDROLASE ARH3"/>
    <property type="match status" value="1"/>
</dbReference>
<sequence length="345" mass="34070">MMLPDTDRIRAVLAAACVGDALGAATEGMSAAEIRSVFGGRVTALTPPPEKAPFARGLTPGRLTDDATQMLAMAEILIETGGAPEPSDAVRGLLAWAGDEETFARFAGPTTRIAVEALKRGAPAASVADPGVYSCVFGTSNGAAMRAPVAGAVRPGDPEGAAEIAALLAAPTHDTQIAFAGAGAIAAAVAHGLGGGAPAGMIGAALEGAAAGERIAALRGRVVGGPSLARRIALAAEIGARFPGDAETAMAELEAVIGNGVAMAEAVPTALGLVVAAGFSPWAALVAAVNGGNDSDTIAMLAGAVAAAYGADDLPEEIVRDIERVNALDLRDTAARLAEAARGRN</sequence>
<evidence type="ECO:0000256" key="2">
    <source>
        <dbReference type="ARBA" id="ARBA00022801"/>
    </source>
</evidence>
<dbReference type="Gene3D" id="1.10.4080.10">
    <property type="entry name" value="ADP-ribosylation/Crystallin J1"/>
    <property type="match status" value="1"/>
</dbReference>
<keyword evidence="5" id="KW-1185">Reference proteome</keyword>
<comment type="caution">
    <text evidence="4">The sequence shown here is derived from an EMBL/GenBank/DDBJ whole genome shotgun (WGS) entry which is preliminary data.</text>
</comment>
<dbReference type="GO" id="GO:0046872">
    <property type="term" value="F:metal ion binding"/>
    <property type="evidence" value="ECO:0007669"/>
    <property type="project" value="UniProtKB-KW"/>
</dbReference>
<feature type="binding site" evidence="3">
    <location>
        <position position="296"/>
    </location>
    <ligand>
        <name>Mg(2+)</name>
        <dbReference type="ChEBI" id="CHEBI:18420"/>
        <label>1</label>
    </ligand>
</feature>
<dbReference type="SUPFAM" id="SSF101478">
    <property type="entry name" value="ADP-ribosylglycohydrolase"/>
    <property type="match status" value="1"/>
</dbReference>
<feature type="binding site" evidence="3">
    <location>
        <position position="65"/>
    </location>
    <ligand>
        <name>Mg(2+)</name>
        <dbReference type="ChEBI" id="CHEBI:18420"/>
        <label>1</label>
    </ligand>
</feature>
<accession>A0A7W9FJM3</accession>
<dbReference type="Pfam" id="PF03747">
    <property type="entry name" value="ADP_ribosyl_GH"/>
    <property type="match status" value="1"/>
</dbReference>
<evidence type="ECO:0000313" key="4">
    <source>
        <dbReference type="EMBL" id="MBB5751857.1"/>
    </source>
</evidence>
<feature type="binding site" evidence="3">
    <location>
        <position position="64"/>
    </location>
    <ligand>
        <name>Mg(2+)</name>
        <dbReference type="ChEBI" id="CHEBI:18420"/>
        <label>1</label>
    </ligand>
</feature>
<feature type="binding site" evidence="3">
    <location>
        <position position="294"/>
    </location>
    <ligand>
        <name>Mg(2+)</name>
        <dbReference type="ChEBI" id="CHEBI:18420"/>
        <label>1</label>
    </ligand>
</feature>
<dbReference type="PANTHER" id="PTHR16222">
    <property type="entry name" value="ADP-RIBOSYLGLYCOHYDROLASE"/>
    <property type="match status" value="1"/>
</dbReference>
<name>A0A7W9FJM3_9HYPH</name>
<organism evidence="4 5">
    <name type="scientific">Prosthecomicrobium pneumaticum</name>
    <dbReference type="NCBI Taxonomy" id="81895"/>
    <lineage>
        <taxon>Bacteria</taxon>
        <taxon>Pseudomonadati</taxon>
        <taxon>Pseudomonadota</taxon>
        <taxon>Alphaproteobacteria</taxon>
        <taxon>Hyphomicrobiales</taxon>
        <taxon>Kaistiaceae</taxon>
        <taxon>Prosthecomicrobium</taxon>
    </lineage>
</organism>
<proteinExistence type="inferred from homology"/>
<gene>
    <name evidence="4" type="ORF">GGQ63_000909</name>
</gene>
<dbReference type="InterPro" id="IPR050792">
    <property type="entry name" value="ADP-ribosylglycohydrolase"/>
</dbReference>